<reference evidence="4" key="1">
    <citation type="journal article" date="2018" name="Nat. Microbiol.">
        <title>Leveraging single-cell genomics to expand the fungal tree of life.</title>
        <authorList>
            <person name="Ahrendt S.R."/>
            <person name="Quandt C.A."/>
            <person name="Ciobanu D."/>
            <person name="Clum A."/>
            <person name="Salamov A."/>
            <person name="Andreopoulos B."/>
            <person name="Cheng J.F."/>
            <person name="Woyke T."/>
            <person name="Pelin A."/>
            <person name="Henrissat B."/>
            <person name="Reynolds N.K."/>
            <person name="Benny G.L."/>
            <person name="Smith M.E."/>
            <person name="James T.Y."/>
            <person name="Grigoriev I.V."/>
        </authorList>
    </citation>
    <scope>NUCLEOTIDE SEQUENCE [LARGE SCALE GENOMIC DNA]</scope>
    <source>
        <strain evidence="4">RSA 1356</strain>
    </source>
</reference>
<name>A0A4P9XQH8_9FUNG</name>
<dbReference type="STRING" id="78915.A0A4P9XQH8"/>
<feature type="domain" description="Mei2-like C-terminal RNA recognition motif" evidence="2">
    <location>
        <begin position="9"/>
        <end position="105"/>
    </location>
</feature>
<organism evidence="3 4">
    <name type="scientific">Thamnocephalis sphaerospora</name>
    <dbReference type="NCBI Taxonomy" id="78915"/>
    <lineage>
        <taxon>Eukaryota</taxon>
        <taxon>Fungi</taxon>
        <taxon>Fungi incertae sedis</taxon>
        <taxon>Zoopagomycota</taxon>
        <taxon>Zoopagomycotina</taxon>
        <taxon>Zoopagomycetes</taxon>
        <taxon>Zoopagales</taxon>
        <taxon>Sigmoideomycetaceae</taxon>
        <taxon>Thamnocephalis</taxon>
    </lineage>
</organism>
<dbReference type="Proteomes" id="UP000271241">
    <property type="component" value="Unassembled WGS sequence"/>
</dbReference>
<dbReference type="InterPro" id="IPR007201">
    <property type="entry name" value="Mei2-like_Rrm_C"/>
</dbReference>
<dbReference type="Pfam" id="PF04059">
    <property type="entry name" value="RRM_2"/>
    <property type="match status" value="1"/>
</dbReference>
<feature type="non-terminal residue" evidence="3">
    <location>
        <position position="1"/>
    </location>
</feature>
<keyword evidence="1" id="KW-0694">RNA-binding</keyword>
<feature type="non-terminal residue" evidence="3">
    <location>
        <position position="145"/>
    </location>
</feature>
<accession>A0A4P9XQH8</accession>
<dbReference type="AlphaFoldDB" id="A0A4P9XQH8"/>
<evidence type="ECO:0000313" key="4">
    <source>
        <dbReference type="Proteomes" id="UP000271241"/>
    </source>
</evidence>
<sequence>RIARGIDPRTTFMIRNIPNKYTQKMLIDTINETHRCQYDFLYLRMDFRNHCNVGYAFINFIDSRSMVTFAMHHVGRRWNRFNSDKICRVSYANIQGKQALIDKFRNSSVMEKEPSYRPKIFYSYGPLRGLEEPFPAPTNRAVVTR</sequence>
<evidence type="ECO:0000256" key="1">
    <source>
        <dbReference type="ARBA" id="ARBA00022884"/>
    </source>
</evidence>
<gene>
    <name evidence="3" type="ORF">THASP1DRAFT_11094</name>
</gene>
<dbReference type="PANTHER" id="PTHR23189">
    <property type="entry name" value="RNA RECOGNITION MOTIF-CONTAINING"/>
    <property type="match status" value="1"/>
</dbReference>
<dbReference type="SUPFAM" id="SSF54928">
    <property type="entry name" value="RNA-binding domain, RBD"/>
    <property type="match status" value="1"/>
</dbReference>
<protein>
    <submittedName>
        <fullName evidence="3">RNA recognition motif 2-domain-containing protein</fullName>
    </submittedName>
</protein>
<dbReference type="InterPro" id="IPR035979">
    <property type="entry name" value="RBD_domain_sf"/>
</dbReference>
<evidence type="ECO:0000259" key="2">
    <source>
        <dbReference type="Pfam" id="PF04059"/>
    </source>
</evidence>
<dbReference type="GO" id="GO:0003723">
    <property type="term" value="F:RNA binding"/>
    <property type="evidence" value="ECO:0007669"/>
    <property type="project" value="UniProtKB-KW"/>
</dbReference>
<evidence type="ECO:0000313" key="3">
    <source>
        <dbReference type="EMBL" id="RKP08297.1"/>
    </source>
</evidence>
<dbReference type="EMBL" id="KZ992616">
    <property type="protein sequence ID" value="RKP08297.1"/>
    <property type="molecule type" value="Genomic_DNA"/>
</dbReference>
<proteinExistence type="predicted"/>
<keyword evidence="4" id="KW-1185">Reference proteome</keyword>
<dbReference type="OrthoDB" id="417481at2759"/>